<dbReference type="NCBIfam" id="TIGR00546">
    <property type="entry name" value="lnt"/>
    <property type="match status" value="1"/>
</dbReference>
<keyword evidence="9 12" id="KW-0012">Acyltransferase</keyword>
<evidence type="ECO:0000256" key="5">
    <source>
        <dbReference type="ARBA" id="ARBA00022679"/>
    </source>
</evidence>
<feature type="transmembrane region" description="Helical" evidence="10">
    <location>
        <begin position="21"/>
        <end position="41"/>
    </location>
</feature>
<accession>A0A1X9SM33</accession>
<dbReference type="EMBL" id="CP015578">
    <property type="protein sequence ID" value="ARQ97306.1"/>
    <property type="molecule type" value="Genomic_DNA"/>
</dbReference>
<evidence type="ECO:0000256" key="10">
    <source>
        <dbReference type="SAM" id="Phobius"/>
    </source>
</evidence>
<dbReference type="RefSeq" id="WP_100590534.1">
    <property type="nucleotide sequence ID" value="NZ_CP015578.1"/>
</dbReference>
<comment type="similarity">
    <text evidence="2">Belongs to the CN hydrolase family. Apolipoprotein N-acyltransferase subfamily.</text>
</comment>
<dbReference type="PANTHER" id="PTHR38686">
    <property type="entry name" value="APOLIPOPROTEIN N-ACYLTRANSFERASE"/>
    <property type="match status" value="1"/>
</dbReference>
<evidence type="ECO:0000313" key="13">
    <source>
        <dbReference type="Proteomes" id="UP000202031"/>
    </source>
</evidence>
<dbReference type="Pfam" id="PF26365">
    <property type="entry name" value="ApoNAT_membrane"/>
    <property type="match status" value="1"/>
</dbReference>
<dbReference type="PROSITE" id="PS50263">
    <property type="entry name" value="CN_HYDROLASE"/>
    <property type="match status" value="1"/>
</dbReference>
<evidence type="ECO:0000256" key="8">
    <source>
        <dbReference type="ARBA" id="ARBA00023136"/>
    </source>
</evidence>
<dbReference type="GO" id="GO:0016410">
    <property type="term" value="F:N-acyltransferase activity"/>
    <property type="evidence" value="ECO:0007669"/>
    <property type="project" value="InterPro"/>
</dbReference>
<dbReference type="InterPro" id="IPR036526">
    <property type="entry name" value="C-N_Hydrolase_sf"/>
</dbReference>
<name>A0A1X9SM33_9BACT</name>
<reference evidence="13" key="2">
    <citation type="journal article" date="2017" name="Genome Biol. Evol.">
        <title>Comparative genomic analysis identifies a Campylobacter clade deficient in selenium metabolism.</title>
        <authorList>
            <person name="Miller W.G."/>
            <person name="Yee E."/>
            <person name="Lopes B.S."/>
            <person name="Chapman M.H."/>
            <person name="Huynh S."/>
            <person name="Bono J.L."/>
            <person name="Parker C.T."/>
            <person name="Strachan N.J.C."/>
            <person name="Forbes K.J."/>
        </authorList>
    </citation>
    <scope>NUCLEOTIDE SEQUENCE [LARGE SCALE GENOMIC DNA]</scope>
    <source>
        <strain evidence="13">NCTC 13004</strain>
    </source>
</reference>
<feature type="transmembrane region" description="Helical" evidence="10">
    <location>
        <begin position="47"/>
        <end position="66"/>
    </location>
</feature>
<evidence type="ECO:0000256" key="9">
    <source>
        <dbReference type="ARBA" id="ARBA00023315"/>
    </source>
</evidence>
<evidence type="ECO:0000256" key="2">
    <source>
        <dbReference type="ARBA" id="ARBA00010065"/>
    </source>
</evidence>
<keyword evidence="12" id="KW-0449">Lipoprotein</keyword>
<dbReference type="NCBIfam" id="NF008934">
    <property type="entry name" value="PRK12291.1"/>
    <property type="match status" value="1"/>
</dbReference>
<feature type="transmembrane region" description="Helical" evidence="10">
    <location>
        <begin position="73"/>
        <end position="95"/>
    </location>
</feature>
<feature type="transmembrane region" description="Helical" evidence="10">
    <location>
        <begin position="129"/>
        <end position="148"/>
    </location>
</feature>
<dbReference type="Gene3D" id="3.60.110.10">
    <property type="entry name" value="Carbon-nitrogen hydrolase"/>
    <property type="match status" value="1"/>
</dbReference>
<dbReference type="PANTHER" id="PTHR38686:SF1">
    <property type="entry name" value="APOLIPOPROTEIN N-ACYLTRANSFERASE"/>
    <property type="match status" value="1"/>
</dbReference>
<sequence>MKLALNFLPCESFKKKLVAYFTLKFIIKGFMISILLSLFIFLDLLNLKYIANLGLLSAIIGLYILLKSDRKIWFWSGFFIGLFWFYWISFSLIYYNFGYLIPIEILGICLIYGSIFLAVSWLESIYIKSIFLLFASYVAPFGFDWLNFELIFVDTLFKPTIYTLALVLISIIISIKFSRYLGLGAMVLSLIISYKSTDNFESLPFNISLITTELNQNQIWDRNTKNDIIKSNLNIIDQAILDGSRAVVLPESAFPLFLDRSQILLSELRQKSHQIAIITGALGASDNKLYNSTYIFDKGEVKRLDKLILVPFGEEIPLPNFIKNPINNIFFDSAVDYSKANGVSDYEIDGVKIRNAICYEATKDELFKYNPKFMIAISNNAWFSPSTQPNLQSKILKLKAFKHKTTIYHSINGSPSQMITP</sequence>
<proteinExistence type="inferred from homology"/>
<dbReference type="SUPFAM" id="SSF56317">
    <property type="entry name" value="Carbon-nitrogen hydrolase"/>
    <property type="match status" value="1"/>
</dbReference>
<reference evidence="13" key="1">
    <citation type="journal article" date="2017" name="Genome Biol. Evol.">
        <title>Comparative Genomic Analysis Identifies a Campylobacter Clade Deficient in Selenium Metabolism.</title>
        <authorList>
            <person name="Miller W.G."/>
            <person name="Yee E."/>
            <person name="Lopes B.S."/>
            <person name="Chapman M.H."/>
            <person name="Huynh S."/>
            <person name="Bono J.L."/>
            <person name="Parker C.T."/>
            <person name="Strachan N.J.C."/>
            <person name="Forbes K.J."/>
        </authorList>
    </citation>
    <scope>NUCLEOTIDE SEQUENCE [LARGE SCALE GENOMIC DNA]</scope>
    <source>
        <strain evidence="13">NCTC 13004</strain>
    </source>
</reference>
<evidence type="ECO:0000256" key="4">
    <source>
        <dbReference type="ARBA" id="ARBA00022519"/>
    </source>
</evidence>
<protein>
    <submittedName>
        <fullName evidence="12">Apolipoprotein N-acyltransferase</fullName>
        <ecNumber evidence="12">2.3.1.-</ecNumber>
    </submittedName>
</protein>
<evidence type="ECO:0000259" key="11">
    <source>
        <dbReference type="PROSITE" id="PS50263"/>
    </source>
</evidence>
<dbReference type="AlphaFoldDB" id="A0A1X9SM33"/>
<dbReference type="GO" id="GO:0042158">
    <property type="term" value="P:lipoprotein biosynthetic process"/>
    <property type="evidence" value="ECO:0007669"/>
    <property type="project" value="InterPro"/>
</dbReference>
<keyword evidence="4" id="KW-0997">Cell inner membrane</keyword>
<evidence type="ECO:0000256" key="1">
    <source>
        <dbReference type="ARBA" id="ARBA00004651"/>
    </source>
</evidence>
<keyword evidence="6 10" id="KW-0812">Transmembrane</keyword>
<evidence type="ECO:0000313" key="12">
    <source>
        <dbReference type="EMBL" id="ARQ97306.1"/>
    </source>
</evidence>
<dbReference type="InterPro" id="IPR059110">
    <property type="entry name" value="Lnt_campylobact"/>
</dbReference>
<dbReference type="GO" id="GO:0005886">
    <property type="term" value="C:plasma membrane"/>
    <property type="evidence" value="ECO:0007669"/>
    <property type="project" value="UniProtKB-SubCell"/>
</dbReference>
<dbReference type="EC" id="2.3.1.-" evidence="12"/>
<organism evidence="12 13">
    <name type="scientific">Campylobacter lanienae NCTC 13004</name>
    <dbReference type="NCBI Taxonomy" id="1031753"/>
    <lineage>
        <taxon>Bacteria</taxon>
        <taxon>Pseudomonadati</taxon>
        <taxon>Campylobacterota</taxon>
        <taxon>Epsilonproteobacteria</taxon>
        <taxon>Campylobacterales</taxon>
        <taxon>Campylobacteraceae</taxon>
        <taxon>Campylobacter</taxon>
    </lineage>
</organism>
<keyword evidence="7 10" id="KW-1133">Transmembrane helix</keyword>
<evidence type="ECO:0000256" key="3">
    <source>
        <dbReference type="ARBA" id="ARBA00022475"/>
    </source>
</evidence>
<keyword evidence="3" id="KW-1003">Cell membrane</keyword>
<evidence type="ECO:0000256" key="7">
    <source>
        <dbReference type="ARBA" id="ARBA00022989"/>
    </source>
</evidence>
<evidence type="ECO:0000256" key="6">
    <source>
        <dbReference type="ARBA" id="ARBA00022692"/>
    </source>
</evidence>
<dbReference type="InterPro" id="IPR003010">
    <property type="entry name" value="C-N_Hydrolase"/>
</dbReference>
<dbReference type="InterPro" id="IPR004563">
    <property type="entry name" value="Apolipo_AcylTrfase"/>
</dbReference>
<feature type="transmembrane region" description="Helical" evidence="10">
    <location>
        <begin position="160"/>
        <end position="178"/>
    </location>
</feature>
<keyword evidence="8 10" id="KW-0472">Membrane</keyword>
<comment type="subcellular location">
    <subcellularLocation>
        <location evidence="1">Cell membrane</location>
        <topology evidence="1">Multi-pass membrane protein</topology>
    </subcellularLocation>
</comment>
<feature type="transmembrane region" description="Helical" evidence="10">
    <location>
        <begin position="101"/>
        <end position="122"/>
    </location>
</feature>
<gene>
    <name evidence="12" type="primary">lnt</name>
    <name evidence="12" type="ORF">CLAN_0557</name>
</gene>
<feature type="domain" description="CN hydrolase" evidence="11">
    <location>
        <begin position="210"/>
        <end position="421"/>
    </location>
</feature>
<dbReference type="InterPro" id="IPR059109">
    <property type="entry name" value="Lnt_membrane_dom"/>
</dbReference>
<dbReference type="KEGG" id="clx:CLAN_0557"/>
<keyword evidence="5 12" id="KW-0808">Transferase</keyword>
<dbReference type="Proteomes" id="UP000202031">
    <property type="component" value="Chromosome"/>
</dbReference>
<dbReference type="GeneID" id="46921031"/>